<keyword evidence="3" id="KW-0560">Oxidoreductase</keyword>
<dbReference type="Pfam" id="PF00107">
    <property type="entry name" value="ADH_zinc_N"/>
    <property type="match status" value="1"/>
</dbReference>
<dbReference type="Proteomes" id="UP000290540">
    <property type="component" value="Unassembled WGS sequence"/>
</dbReference>
<dbReference type="SMART" id="SM00829">
    <property type="entry name" value="PKS_ER"/>
    <property type="match status" value="1"/>
</dbReference>
<reference evidence="6 7" key="1">
    <citation type="submission" date="2016-12" db="EMBL/GenBank/DDBJ databases">
        <title>Draft genome sequence of Fusarium oxysporum causing rot on Narcissus.</title>
        <authorList>
            <person name="Armitage A.D."/>
            <person name="Taylor A."/>
            <person name="Clarkson J.P."/>
            <person name="Harrison R.J."/>
            <person name="Jackson A.C."/>
        </authorList>
    </citation>
    <scope>NUCLEOTIDE SEQUENCE [LARGE SCALE GENOMIC DNA]</scope>
    <source>
        <strain evidence="6 7">N139</strain>
    </source>
</reference>
<dbReference type="PROSITE" id="PS00059">
    <property type="entry name" value="ADH_ZINC"/>
    <property type="match status" value="1"/>
</dbReference>
<proteinExistence type="inferred from homology"/>
<dbReference type="InterPro" id="IPR013149">
    <property type="entry name" value="ADH-like_C"/>
</dbReference>
<dbReference type="InterPro" id="IPR020843">
    <property type="entry name" value="ER"/>
</dbReference>
<dbReference type="PANTHER" id="PTHR43401">
    <property type="entry name" value="L-THREONINE 3-DEHYDROGENASE"/>
    <property type="match status" value="1"/>
</dbReference>
<name>A0A4Q2UXX7_FUSOX</name>
<organism evidence="6 7">
    <name type="scientific">Fusarium oxysporum f. sp. narcissi</name>
    <dbReference type="NCBI Taxonomy" id="451672"/>
    <lineage>
        <taxon>Eukaryota</taxon>
        <taxon>Fungi</taxon>
        <taxon>Dikarya</taxon>
        <taxon>Ascomycota</taxon>
        <taxon>Pezizomycotina</taxon>
        <taxon>Sordariomycetes</taxon>
        <taxon>Hypocreomycetidae</taxon>
        <taxon>Hypocreales</taxon>
        <taxon>Nectriaceae</taxon>
        <taxon>Fusarium</taxon>
        <taxon>Fusarium oxysporum species complex</taxon>
    </lineage>
</organism>
<gene>
    <name evidence="6" type="ORF">BFJ63_vAg18220</name>
</gene>
<protein>
    <recommendedName>
        <fullName evidence="5">Enoyl reductase (ER) domain-containing protein</fullName>
    </recommendedName>
</protein>
<dbReference type="SUPFAM" id="SSF51735">
    <property type="entry name" value="NAD(P)-binding Rossmann-fold domains"/>
    <property type="match status" value="1"/>
</dbReference>
<dbReference type="InterPro" id="IPR036291">
    <property type="entry name" value="NAD(P)-bd_dom_sf"/>
</dbReference>
<evidence type="ECO:0000256" key="4">
    <source>
        <dbReference type="RuleBase" id="RU361277"/>
    </source>
</evidence>
<evidence type="ECO:0000256" key="2">
    <source>
        <dbReference type="ARBA" id="ARBA00022833"/>
    </source>
</evidence>
<feature type="domain" description="Enoyl reductase (ER)" evidence="5">
    <location>
        <begin position="8"/>
        <end position="318"/>
    </location>
</feature>
<dbReference type="SUPFAM" id="SSF50129">
    <property type="entry name" value="GroES-like"/>
    <property type="match status" value="1"/>
</dbReference>
<dbReference type="Gene3D" id="3.90.180.10">
    <property type="entry name" value="Medium-chain alcohol dehydrogenases, catalytic domain"/>
    <property type="match status" value="1"/>
</dbReference>
<dbReference type="GO" id="GO:0016491">
    <property type="term" value="F:oxidoreductase activity"/>
    <property type="evidence" value="ECO:0007669"/>
    <property type="project" value="UniProtKB-KW"/>
</dbReference>
<keyword evidence="1 4" id="KW-0479">Metal-binding</keyword>
<dbReference type="AlphaFoldDB" id="A0A4Q2UXX7"/>
<dbReference type="InterPro" id="IPR011032">
    <property type="entry name" value="GroES-like_sf"/>
</dbReference>
<evidence type="ECO:0000259" key="5">
    <source>
        <dbReference type="SMART" id="SM00829"/>
    </source>
</evidence>
<dbReference type="InterPro" id="IPR002328">
    <property type="entry name" value="ADH_Zn_CS"/>
</dbReference>
<dbReference type="PANTHER" id="PTHR43401:SF2">
    <property type="entry name" value="L-THREONINE 3-DEHYDROGENASE"/>
    <property type="match status" value="1"/>
</dbReference>
<comment type="cofactor">
    <cofactor evidence="4">
        <name>Zn(2+)</name>
        <dbReference type="ChEBI" id="CHEBI:29105"/>
    </cofactor>
</comment>
<dbReference type="InterPro" id="IPR050129">
    <property type="entry name" value="Zn_alcohol_dh"/>
</dbReference>
<evidence type="ECO:0000313" key="6">
    <source>
        <dbReference type="EMBL" id="RYC78904.1"/>
    </source>
</evidence>
<accession>A0A4Q2UXX7</accession>
<dbReference type="EMBL" id="MQTW01000865">
    <property type="protein sequence ID" value="RYC78904.1"/>
    <property type="molecule type" value="Genomic_DNA"/>
</dbReference>
<evidence type="ECO:0000313" key="7">
    <source>
        <dbReference type="Proteomes" id="UP000290540"/>
    </source>
</evidence>
<dbReference type="CDD" id="cd08254">
    <property type="entry name" value="hydroxyacyl_CoA_DH"/>
    <property type="match status" value="1"/>
</dbReference>
<sequence>MKAFQYDNPKDGLQLRDMPIPEPGPSHVQLQVKAVGMCHSDCHIVKGEKDDWLTRKPTTLGHEVAGVITKVGSDVTEYCPGDRVTVSLVGYPIEERNWPECIGIGYDGGYAEYAVAPVRRLLRIPDSVSFAQAAVATDALATSYHAVVVEAGAKPGVVIGVIGLGGLGLSGLTFGILKGATVYGFDVVEAKLKDARDLGARACFLSLDEAKDVAFDVIVDFAGTGSTTQAAIQAVKGGGRVVVVGLGTEMISVPSSALVLHTKTLVGSVGASAEDLNNVFKLLQEGRLSPLLIEVPFTDIPASINSLAKGGVNGRLWADPSKVSR</sequence>
<dbReference type="GO" id="GO:0008270">
    <property type="term" value="F:zinc ion binding"/>
    <property type="evidence" value="ECO:0007669"/>
    <property type="project" value="InterPro"/>
</dbReference>
<dbReference type="InterPro" id="IPR013154">
    <property type="entry name" value="ADH-like_N"/>
</dbReference>
<evidence type="ECO:0000256" key="1">
    <source>
        <dbReference type="ARBA" id="ARBA00022723"/>
    </source>
</evidence>
<comment type="caution">
    <text evidence="6">The sequence shown here is derived from an EMBL/GenBank/DDBJ whole genome shotgun (WGS) entry which is preliminary data.</text>
</comment>
<evidence type="ECO:0000256" key="3">
    <source>
        <dbReference type="ARBA" id="ARBA00023002"/>
    </source>
</evidence>
<keyword evidence="2 4" id="KW-0862">Zinc</keyword>
<dbReference type="Pfam" id="PF08240">
    <property type="entry name" value="ADH_N"/>
    <property type="match status" value="1"/>
</dbReference>
<comment type="similarity">
    <text evidence="4">Belongs to the zinc-containing alcohol dehydrogenase family.</text>
</comment>